<dbReference type="Proteomes" id="UP001144323">
    <property type="component" value="Unassembled WGS sequence"/>
</dbReference>
<reference evidence="3" key="1">
    <citation type="journal article" date="2023" name="Int. J. Syst. Evol. Microbiol.">
        <title>Methylocystis iwaonis sp. nov., a type II methane-oxidizing bacterium from surface soil of a rice paddy field in Japan, and emended description of the genus Methylocystis (ex Whittenbury et al. 1970) Bowman et al. 1993.</title>
        <authorList>
            <person name="Kaise H."/>
            <person name="Sawadogo J.B."/>
            <person name="Alam M.S."/>
            <person name="Ueno C."/>
            <person name="Dianou D."/>
            <person name="Shinjo R."/>
            <person name="Asakawa S."/>
        </authorList>
    </citation>
    <scope>NUCLEOTIDE SEQUENCE</scope>
    <source>
        <strain evidence="3">LMG27198</strain>
    </source>
</reference>
<feature type="domain" description="Right handed beta helix" evidence="2">
    <location>
        <begin position="188"/>
        <end position="287"/>
    </location>
</feature>
<evidence type="ECO:0000259" key="2">
    <source>
        <dbReference type="Pfam" id="PF13229"/>
    </source>
</evidence>
<proteinExistence type="predicted"/>
<sequence>MRAISLSSLTAAAFFHSVAAASAGMAFPSVSDYGARGDGTTNDTAAFNSCLAANTVCWVDSGKKFVIGNVIMNNGNRLQGFGSVQYGTATGATTTVRPVLIGAAGATKMIDVTRISHGGGIVGLMLDCRSSAMDGISSGSFQLTLDQVTVVGCKNGFGGGPTYTAEAHITNSTFGNNVNGVVNLVDSFILNADFAGNTGDGVYFGTGANSNTITNSRFEWNLGYGFETYGGTNSVNISNCVFDRNYKAGARIQGSTGINLTGNSFSRNGRNGVAAEENTQISINASRRVNLTGNTSETGTDDGGTGPRTPAYVVSFVGANAYVTINGLNTGGRYSGTNLTGGYVTGVVQGTAPTTGYIFANVSQ</sequence>
<dbReference type="InterPro" id="IPR006626">
    <property type="entry name" value="PbH1"/>
</dbReference>
<protein>
    <recommendedName>
        <fullName evidence="2">Right handed beta helix domain-containing protein</fullName>
    </recommendedName>
</protein>
<evidence type="ECO:0000313" key="4">
    <source>
        <dbReference type="Proteomes" id="UP001144323"/>
    </source>
</evidence>
<keyword evidence="4" id="KW-1185">Reference proteome</keyword>
<name>A0A9W6GWE6_9HYPH</name>
<feature type="chain" id="PRO_5040741310" description="Right handed beta helix domain-containing protein" evidence="1">
    <location>
        <begin position="22"/>
        <end position="364"/>
    </location>
</feature>
<feature type="signal peptide" evidence="1">
    <location>
        <begin position="1"/>
        <end position="21"/>
    </location>
</feature>
<dbReference type="EMBL" id="BSEC01000001">
    <property type="protein sequence ID" value="GLI94333.1"/>
    <property type="molecule type" value="Genomic_DNA"/>
</dbReference>
<keyword evidence="1" id="KW-0732">Signal</keyword>
<evidence type="ECO:0000256" key="1">
    <source>
        <dbReference type="SAM" id="SignalP"/>
    </source>
</evidence>
<evidence type="ECO:0000313" key="3">
    <source>
        <dbReference type="EMBL" id="GLI94333.1"/>
    </source>
</evidence>
<dbReference type="InterPro" id="IPR011050">
    <property type="entry name" value="Pectin_lyase_fold/virulence"/>
</dbReference>
<dbReference type="SUPFAM" id="SSF51126">
    <property type="entry name" value="Pectin lyase-like"/>
    <property type="match status" value="1"/>
</dbReference>
<dbReference type="InterPro" id="IPR012334">
    <property type="entry name" value="Pectin_lyas_fold"/>
</dbReference>
<dbReference type="AlphaFoldDB" id="A0A9W6GWE6"/>
<dbReference type="RefSeq" id="WP_281804333.1">
    <property type="nucleotide sequence ID" value="NZ_BSEC01000001.1"/>
</dbReference>
<dbReference type="InterPro" id="IPR039448">
    <property type="entry name" value="Beta_helix"/>
</dbReference>
<dbReference type="SMART" id="SM00710">
    <property type="entry name" value="PbH1"/>
    <property type="match status" value="4"/>
</dbReference>
<accession>A0A9W6GWE6</accession>
<comment type="caution">
    <text evidence="3">The sequence shown here is derived from an EMBL/GenBank/DDBJ whole genome shotgun (WGS) entry which is preliminary data.</text>
</comment>
<dbReference type="Gene3D" id="2.160.20.10">
    <property type="entry name" value="Single-stranded right-handed beta-helix, Pectin lyase-like"/>
    <property type="match status" value="1"/>
</dbReference>
<gene>
    <name evidence="3" type="ORF">LMG27198_33250</name>
</gene>
<organism evidence="3 4">
    <name type="scientific">Methylocystis echinoides</name>
    <dbReference type="NCBI Taxonomy" id="29468"/>
    <lineage>
        <taxon>Bacteria</taxon>
        <taxon>Pseudomonadati</taxon>
        <taxon>Pseudomonadota</taxon>
        <taxon>Alphaproteobacteria</taxon>
        <taxon>Hyphomicrobiales</taxon>
        <taxon>Methylocystaceae</taxon>
        <taxon>Methylocystis</taxon>
    </lineage>
</organism>
<dbReference type="Pfam" id="PF13229">
    <property type="entry name" value="Beta_helix"/>
    <property type="match status" value="1"/>
</dbReference>